<gene>
    <name evidence="1" type="ORF">CCMP2556_LOCUS16562</name>
</gene>
<evidence type="ECO:0000313" key="2">
    <source>
        <dbReference type="Proteomes" id="UP001642484"/>
    </source>
</evidence>
<comment type="caution">
    <text evidence="1">The sequence shown here is derived from an EMBL/GenBank/DDBJ whole genome shotgun (WGS) entry which is preliminary data.</text>
</comment>
<protein>
    <submittedName>
        <fullName evidence="1">Uncharacterized protein</fullName>
    </submittedName>
</protein>
<dbReference type="Proteomes" id="UP001642484">
    <property type="component" value="Unassembled WGS sequence"/>
</dbReference>
<sequence length="193" mass="21109">MNGKAAAGQDGGGAPSLWQRLLSPTCRCCKTDGEHTVADGDDVPAQIADCDDELNRGLSKSAPKVDGKADSKECVRGDKRRWTDTSLASNTDRKEIGLSLNEFAIVHRAARSLQKAVGVSDEPTARDLDRGVHVENIYDFYDPEVHKVRVRKMDDTVLHTRTTQARHTNMSLAVTLQRLKEEPGAIPDPSMVS</sequence>
<proteinExistence type="predicted"/>
<keyword evidence="2" id="KW-1185">Reference proteome</keyword>
<reference evidence="1 2" key="1">
    <citation type="submission" date="2024-02" db="EMBL/GenBank/DDBJ databases">
        <authorList>
            <person name="Chen Y."/>
            <person name="Shah S."/>
            <person name="Dougan E. K."/>
            <person name="Thang M."/>
            <person name="Chan C."/>
        </authorList>
    </citation>
    <scope>NUCLEOTIDE SEQUENCE [LARGE SCALE GENOMIC DNA]</scope>
</reference>
<evidence type="ECO:0000313" key="1">
    <source>
        <dbReference type="EMBL" id="CAK9026929.1"/>
    </source>
</evidence>
<dbReference type="EMBL" id="CAXAMN010008890">
    <property type="protein sequence ID" value="CAK9026929.1"/>
    <property type="molecule type" value="Genomic_DNA"/>
</dbReference>
<name>A0ABP0KKB3_9DINO</name>
<organism evidence="1 2">
    <name type="scientific">Durusdinium trenchii</name>
    <dbReference type="NCBI Taxonomy" id="1381693"/>
    <lineage>
        <taxon>Eukaryota</taxon>
        <taxon>Sar</taxon>
        <taxon>Alveolata</taxon>
        <taxon>Dinophyceae</taxon>
        <taxon>Suessiales</taxon>
        <taxon>Symbiodiniaceae</taxon>
        <taxon>Durusdinium</taxon>
    </lineage>
</organism>
<accession>A0ABP0KKB3</accession>